<organism evidence="2 3">
    <name type="scientific">Dentiscutata erythropus</name>
    <dbReference type="NCBI Taxonomy" id="1348616"/>
    <lineage>
        <taxon>Eukaryota</taxon>
        <taxon>Fungi</taxon>
        <taxon>Fungi incertae sedis</taxon>
        <taxon>Mucoromycota</taxon>
        <taxon>Glomeromycotina</taxon>
        <taxon>Glomeromycetes</taxon>
        <taxon>Diversisporales</taxon>
        <taxon>Gigasporaceae</taxon>
        <taxon>Dentiscutata</taxon>
    </lineage>
</organism>
<evidence type="ECO:0000313" key="2">
    <source>
        <dbReference type="EMBL" id="CAG8742104.1"/>
    </source>
</evidence>
<feature type="non-terminal residue" evidence="2">
    <location>
        <position position="180"/>
    </location>
</feature>
<accession>A0A9N9IM19</accession>
<evidence type="ECO:0000259" key="1">
    <source>
        <dbReference type="Pfam" id="PF13843"/>
    </source>
</evidence>
<dbReference type="Pfam" id="PF13843">
    <property type="entry name" value="DDE_Tnp_1_7"/>
    <property type="match status" value="2"/>
</dbReference>
<sequence>MKNKPIPEGYKIYSLCDTGYTYTFMFSSRVEEDTHLELIAGINKAGCTVCHLANQLPHNKTFYIYMDNYFSSIPLFKHLHENNIGHAELRIVTNDVLTILWIDNGPVTMLTTIHEAIVYQVFGNLSRKELAISRVIDDYNNFMEGVDLADQLRGYYNCQLTVRRTWFPLFFWLLDTVLVN</sequence>
<gene>
    <name evidence="2" type="ORF">DERYTH_LOCUS16098</name>
</gene>
<name>A0A9N9IM19_9GLOM</name>
<dbReference type="PANTHER" id="PTHR46599">
    <property type="entry name" value="PIGGYBAC TRANSPOSABLE ELEMENT-DERIVED PROTEIN 4"/>
    <property type="match status" value="1"/>
</dbReference>
<protein>
    <submittedName>
        <fullName evidence="2">1944_t:CDS:1</fullName>
    </submittedName>
</protein>
<dbReference type="PANTHER" id="PTHR46599:SF3">
    <property type="entry name" value="PIGGYBAC TRANSPOSABLE ELEMENT-DERIVED PROTEIN 4"/>
    <property type="match status" value="1"/>
</dbReference>
<dbReference type="InterPro" id="IPR029526">
    <property type="entry name" value="PGBD"/>
</dbReference>
<keyword evidence="3" id="KW-1185">Reference proteome</keyword>
<reference evidence="2" key="1">
    <citation type="submission" date="2021-06" db="EMBL/GenBank/DDBJ databases">
        <authorList>
            <person name="Kallberg Y."/>
            <person name="Tangrot J."/>
            <person name="Rosling A."/>
        </authorList>
    </citation>
    <scope>NUCLEOTIDE SEQUENCE</scope>
    <source>
        <strain evidence="2">MA453B</strain>
    </source>
</reference>
<dbReference type="AlphaFoldDB" id="A0A9N9IM19"/>
<proteinExistence type="predicted"/>
<dbReference type="EMBL" id="CAJVPY010013687">
    <property type="protein sequence ID" value="CAG8742104.1"/>
    <property type="molecule type" value="Genomic_DNA"/>
</dbReference>
<evidence type="ECO:0000313" key="3">
    <source>
        <dbReference type="Proteomes" id="UP000789405"/>
    </source>
</evidence>
<feature type="domain" description="PiggyBac transposable element-derived protein" evidence="1">
    <location>
        <begin position="1"/>
        <end position="84"/>
    </location>
</feature>
<feature type="domain" description="PiggyBac transposable element-derived protein" evidence="1">
    <location>
        <begin position="94"/>
        <end position="180"/>
    </location>
</feature>
<dbReference type="Proteomes" id="UP000789405">
    <property type="component" value="Unassembled WGS sequence"/>
</dbReference>
<dbReference type="OrthoDB" id="2430719at2759"/>
<comment type="caution">
    <text evidence="2">The sequence shown here is derived from an EMBL/GenBank/DDBJ whole genome shotgun (WGS) entry which is preliminary data.</text>
</comment>